<dbReference type="Pfam" id="PF20150">
    <property type="entry name" value="2EXR"/>
    <property type="match status" value="1"/>
</dbReference>
<dbReference type="EMBL" id="MU001512">
    <property type="protein sequence ID" value="KAF2438461.1"/>
    <property type="molecule type" value="Genomic_DNA"/>
</dbReference>
<feature type="compositionally biased region" description="Basic residues" evidence="1">
    <location>
        <begin position="48"/>
        <end position="59"/>
    </location>
</feature>
<dbReference type="InterPro" id="IPR038883">
    <property type="entry name" value="AN11006-like"/>
</dbReference>
<feature type="domain" description="2EXR" evidence="2">
    <location>
        <begin position="70"/>
        <end position="172"/>
    </location>
</feature>
<gene>
    <name evidence="3" type="ORF">P171DRAFT_491129</name>
</gene>
<dbReference type="OrthoDB" id="5397846at2759"/>
<keyword evidence="4" id="KW-1185">Reference proteome</keyword>
<dbReference type="InterPro" id="IPR045518">
    <property type="entry name" value="2EXR"/>
</dbReference>
<reference evidence="3" key="1">
    <citation type="journal article" date="2020" name="Stud. Mycol.">
        <title>101 Dothideomycetes genomes: a test case for predicting lifestyles and emergence of pathogens.</title>
        <authorList>
            <person name="Haridas S."/>
            <person name="Albert R."/>
            <person name="Binder M."/>
            <person name="Bloem J."/>
            <person name="Labutti K."/>
            <person name="Salamov A."/>
            <person name="Andreopoulos B."/>
            <person name="Baker S."/>
            <person name="Barry K."/>
            <person name="Bills G."/>
            <person name="Bluhm B."/>
            <person name="Cannon C."/>
            <person name="Castanera R."/>
            <person name="Culley D."/>
            <person name="Daum C."/>
            <person name="Ezra D."/>
            <person name="Gonzalez J."/>
            <person name="Henrissat B."/>
            <person name="Kuo A."/>
            <person name="Liang C."/>
            <person name="Lipzen A."/>
            <person name="Lutzoni F."/>
            <person name="Magnuson J."/>
            <person name="Mondo S."/>
            <person name="Nolan M."/>
            <person name="Ohm R."/>
            <person name="Pangilinan J."/>
            <person name="Park H.-J."/>
            <person name="Ramirez L."/>
            <person name="Alfaro M."/>
            <person name="Sun H."/>
            <person name="Tritt A."/>
            <person name="Yoshinaga Y."/>
            <person name="Zwiers L.-H."/>
            <person name="Turgeon B."/>
            <person name="Goodwin S."/>
            <person name="Spatafora J."/>
            <person name="Crous P."/>
            <person name="Grigoriev I."/>
        </authorList>
    </citation>
    <scope>NUCLEOTIDE SEQUENCE</scope>
    <source>
        <strain evidence="3">CBS 690.94</strain>
    </source>
</reference>
<evidence type="ECO:0000313" key="4">
    <source>
        <dbReference type="Proteomes" id="UP000799764"/>
    </source>
</evidence>
<evidence type="ECO:0000313" key="3">
    <source>
        <dbReference type="EMBL" id="KAF2438461.1"/>
    </source>
</evidence>
<feature type="region of interest" description="Disordered" evidence="1">
    <location>
        <begin position="1"/>
        <end position="59"/>
    </location>
</feature>
<proteinExistence type="predicted"/>
<dbReference type="AlphaFoldDB" id="A0A9P4P8K0"/>
<evidence type="ECO:0000259" key="2">
    <source>
        <dbReference type="Pfam" id="PF20150"/>
    </source>
</evidence>
<dbReference type="PANTHER" id="PTHR42085:SF8">
    <property type="entry name" value="F-BOX DOMAIN-CONTAINING PROTEIN"/>
    <property type="match status" value="1"/>
</dbReference>
<evidence type="ECO:0000256" key="1">
    <source>
        <dbReference type="SAM" id="MobiDB-lite"/>
    </source>
</evidence>
<protein>
    <recommendedName>
        <fullName evidence="2">2EXR domain-containing protein</fullName>
    </recommendedName>
</protein>
<feature type="region of interest" description="Disordered" evidence="1">
    <location>
        <begin position="124"/>
        <end position="148"/>
    </location>
</feature>
<sequence length="334" mass="37925">MADTTKPGVRASKRKRAQVSYYEEPVSDDEMPDVLEVDDESEEEVVKKSSRAKKHKVASSKPLPKKKVFPFLKLPAEIRNDIYSYSLHDPAGIYLFSTTQKFRRTVFRGTERAFLGRAADPPLQRNALRRNDDSDDEAETAQQAPPCDSFRPLAPALLAVCKQINTEAREILYDHEFWIKDTLALHSFLVDLGPRAAGYLKNVTLGEWGFGRGVHKAYNHACFTALSAALNLEHFTFHGILSWSQTPKAGATIFYRDAFPWLEAVGAAKGKVDAALDVIDIMVPDSGSIHSYTWGGRRRHANRVRPFYRQYDQMEGFRRELSKFLNARMERIRA</sequence>
<name>A0A9P4P8K0_9PLEO</name>
<organism evidence="3 4">
    <name type="scientific">Karstenula rhodostoma CBS 690.94</name>
    <dbReference type="NCBI Taxonomy" id="1392251"/>
    <lineage>
        <taxon>Eukaryota</taxon>
        <taxon>Fungi</taxon>
        <taxon>Dikarya</taxon>
        <taxon>Ascomycota</taxon>
        <taxon>Pezizomycotina</taxon>
        <taxon>Dothideomycetes</taxon>
        <taxon>Pleosporomycetidae</taxon>
        <taxon>Pleosporales</taxon>
        <taxon>Massarineae</taxon>
        <taxon>Didymosphaeriaceae</taxon>
        <taxon>Karstenula</taxon>
    </lineage>
</organism>
<feature type="compositionally biased region" description="Acidic residues" evidence="1">
    <location>
        <begin position="25"/>
        <end position="43"/>
    </location>
</feature>
<dbReference type="PANTHER" id="PTHR42085">
    <property type="entry name" value="F-BOX DOMAIN-CONTAINING PROTEIN"/>
    <property type="match status" value="1"/>
</dbReference>
<comment type="caution">
    <text evidence="3">The sequence shown here is derived from an EMBL/GenBank/DDBJ whole genome shotgun (WGS) entry which is preliminary data.</text>
</comment>
<accession>A0A9P4P8K0</accession>
<dbReference type="Proteomes" id="UP000799764">
    <property type="component" value="Unassembled WGS sequence"/>
</dbReference>